<organism evidence="1 2">
    <name type="scientific">Parelaphostrongylus tenuis</name>
    <name type="common">Meningeal worm</name>
    <dbReference type="NCBI Taxonomy" id="148309"/>
    <lineage>
        <taxon>Eukaryota</taxon>
        <taxon>Metazoa</taxon>
        <taxon>Ecdysozoa</taxon>
        <taxon>Nematoda</taxon>
        <taxon>Chromadorea</taxon>
        <taxon>Rhabditida</taxon>
        <taxon>Rhabditina</taxon>
        <taxon>Rhabditomorpha</taxon>
        <taxon>Strongyloidea</taxon>
        <taxon>Metastrongylidae</taxon>
        <taxon>Parelaphostrongylus</taxon>
    </lineage>
</organism>
<comment type="caution">
    <text evidence="1">The sequence shown here is derived from an EMBL/GenBank/DDBJ whole genome shotgun (WGS) entry which is preliminary data.</text>
</comment>
<evidence type="ECO:0000313" key="1">
    <source>
        <dbReference type="EMBL" id="KAJ1361422.1"/>
    </source>
</evidence>
<keyword evidence="2" id="KW-1185">Reference proteome</keyword>
<proteinExistence type="predicted"/>
<gene>
    <name evidence="1" type="ORF">KIN20_020668</name>
</gene>
<sequence>MRLHSALRNGKWRDKDNWSLFYTINTMPDVNEYKIIDMGTIPNGLPPHCG</sequence>
<protein>
    <submittedName>
        <fullName evidence="1">Uncharacterized protein</fullName>
    </submittedName>
</protein>
<dbReference type="AlphaFoldDB" id="A0AAD5QTR2"/>
<reference evidence="1" key="1">
    <citation type="submission" date="2021-06" db="EMBL/GenBank/DDBJ databases">
        <title>Parelaphostrongylus tenuis whole genome reference sequence.</title>
        <authorList>
            <person name="Garwood T.J."/>
            <person name="Larsen P.A."/>
            <person name="Fountain-Jones N.M."/>
            <person name="Garbe J.R."/>
            <person name="Macchietto M.G."/>
            <person name="Kania S.A."/>
            <person name="Gerhold R.W."/>
            <person name="Richards J.E."/>
            <person name="Wolf T.M."/>
        </authorList>
    </citation>
    <scope>NUCLEOTIDE SEQUENCE</scope>
    <source>
        <strain evidence="1">MNPRO001-30</strain>
        <tissue evidence="1">Meninges</tissue>
    </source>
</reference>
<name>A0AAD5QTR2_PARTN</name>
<accession>A0AAD5QTR2</accession>
<evidence type="ECO:0000313" key="2">
    <source>
        <dbReference type="Proteomes" id="UP001196413"/>
    </source>
</evidence>
<dbReference type="Proteomes" id="UP001196413">
    <property type="component" value="Unassembled WGS sequence"/>
</dbReference>
<dbReference type="EMBL" id="JAHQIW010004201">
    <property type="protein sequence ID" value="KAJ1361422.1"/>
    <property type="molecule type" value="Genomic_DNA"/>
</dbReference>